<dbReference type="PANTHER" id="PTHR13802">
    <property type="entry name" value="MUCIN 4-RELATED"/>
    <property type="match status" value="1"/>
</dbReference>
<dbReference type="SMART" id="SM00042">
    <property type="entry name" value="CUB"/>
    <property type="match status" value="2"/>
</dbReference>
<dbReference type="SMART" id="SM00539">
    <property type="entry name" value="NIDO"/>
    <property type="match status" value="1"/>
</dbReference>
<keyword evidence="6" id="KW-1133">Transmembrane helix</keyword>
<dbReference type="GO" id="GO:0007160">
    <property type="term" value="P:cell-matrix adhesion"/>
    <property type="evidence" value="ECO:0007669"/>
    <property type="project" value="InterPro"/>
</dbReference>
<evidence type="ECO:0000259" key="10">
    <source>
        <dbReference type="PROSITE" id="PS01180"/>
    </source>
</evidence>
<dbReference type="GO" id="GO:0005509">
    <property type="term" value="F:calcium ion binding"/>
    <property type="evidence" value="ECO:0007669"/>
    <property type="project" value="InterPro"/>
</dbReference>
<dbReference type="EMBL" id="HACG01049183">
    <property type="protein sequence ID" value="CEK96048.1"/>
    <property type="molecule type" value="Transcribed_RNA"/>
</dbReference>
<dbReference type="InterPro" id="IPR001881">
    <property type="entry name" value="EGF-like_Ca-bd_dom"/>
</dbReference>
<evidence type="ECO:0000256" key="2">
    <source>
        <dbReference type="ARBA" id="ARBA00022536"/>
    </source>
</evidence>
<feature type="non-terminal residue" evidence="13">
    <location>
        <position position="1"/>
    </location>
</feature>
<evidence type="ECO:0000256" key="9">
    <source>
        <dbReference type="PROSITE-ProRule" id="PRU00076"/>
    </source>
</evidence>
<dbReference type="PROSITE" id="PS51233">
    <property type="entry name" value="VWFD"/>
    <property type="match status" value="1"/>
</dbReference>
<evidence type="ECO:0000256" key="5">
    <source>
        <dbReference type="ARBA" id="ARBA00022737"/>
    </source>
</evidence>
<evidence type="ECO:0000256" key="7">
    <source>
        <dbReference type="ARBA" id="ARBA00023136"/>
    </source>
</evidence>
<evidence type="ECO:0000256" key="4">
    <source>
        <dbReference type="ARBA" id="ARBA00022729"/>
    </source>
</evidence>
<dbReference type="Gene3D" id="2.60.120.290">
    <property type="entry name" value="Spermadhesin, CUB domain"/>
    <property type="match status" value="2"/>
</dbReference>
<comment type="subcellular location">
    <subcellularLocation>
        <location evidence="1">Membrane</location>
    </subcellularLocation>
</comment>
<dbReference type="InterPro" id="IPR051495">
    <property type="entry name" value="Epithelial_Barrier/Signaling"/>
</dbReference>
<keyword evidence="8 9" id="KW-1015">Disulfide bond</keyword>
<keyword evidence="2 9" id="KW-0245">EGF-like domain</keyword>
<dbReference type="Gene3D" id="2.10.25.10">
    <property type="entry name" value="Laminin"/>
    <property type="match status" value="8"/>
</dbReference>
<evidence type="ECO:0000259" key="12">
    <source>
        <dbReference type="PROSITE" id="PS51233"/>
    </source>
</evidence>
<dbReference type="CDD" id="cd00054">
    <property type="entry name" value="EGF_CA"/>
    <property type="match status" value="4"/>
</dbReference>
<dbReference type="PROSITE" id="PS01187">
    <property type="entry name" value="EGF_CA"/>
    <property type="match status" value="5"/>
</dbReference>
<dbReference type="GO" id="GO:0016020">
    <property type="term" value="C:membrane"/>
    <property type="evidence" value="ECO:0007669"/>
    <property type="project" value="UniProtKB-SubCell"/>
</dbReference>
<evidence type="ECO:0000256" key="8">
    <source>
        <dbReference type="ARBA" id="ARBA00023157"/>
    </source>
</evidence>
<dbReference type="InterPro" id="IPR000859">
    <property type="entry name" value="CUB_dom"/>
</dbReference>
<name>A0A0B7BSU1_9EUPU</name>
<dbReference type="InterPro" id="IPR049883">
    <property type="entry name" value="NOTCH1_EGF-like"/>
</dbReference>
<dbReference type="Pfam" id="PF23263">
    <property type="entry name" value="C8-3_MUC4"/>
    <property type="match status" value="1"/>
</dbReference>
<dbReference type="InterPro" id="IPR035914">
    <property type="entry name" value="Sperma_CUB_dom_sf"/>
</dbReference>
<dbReference type="InterPro" id="IPR003886">
    <property type="entry name" value="NIDO_dom"/>
</dbReference>
<dbReference type="InterPro" id="IPR018097">
    <property type="entry name" value="EGF_Ca-bd_CS"/>
</dbReference>
<dbReference type="SMART" id="SM00181">
    <property type="entry name" value="EGF"/>
    <property type="match status" value="9"/>
</dbReference>
<dbReference type="InterPro" id="IPR009030">
    <property type="entry name" value="Growth_fac_rcpt_cys_sf"/>
</dbReference>
<dbReference type="PANTHER" id="PTHR13802:SF52">
    <property type="entry name" value="MUCIN-4"/>
    <property type="match status" value="1"/>
</dbReference>
<sequence>TVPVGYIVNLTFSDFALGDCNSNFVNVFDGVHAGASLIADFCNSSRPRNVWTRDRFMHIIYSSEAIANQRGFNASYFKDACKCSPYYTASCNSPVGPCVCKNGFTGVECTEDVNECLLNPCPAHSTCYNDFGSFRCICWNGTVLTPNGICTDWTQTLSAQSGVIQSQGFPTNYPQYINYTYIITGKSNTVVSLRFGTFDVESYYQCNKDVVKVYDGAISNGSPIGQYCGLTVPALIRTTGNQMLIEWKTDSYNWYNYKGFNASYYTHVCPLFMYGEELCTSTCSCAYDTTTVCDNTNGVCFCKPGWIGRGCSQDLDECRNQGSCPTNSDCINYLGSYSCECHSGYVMDKTSLQCIASSLCSEEMKQACSHLCNVNYFTSEETCACPQDMYLLDDKVTCVVSLYPNGVDAIDNVHFGKDIKITKDSGHIMFSSLVPFAKSLQTTAKIYYNGALLFGRKSIIGIPNLKSAMTGKLNLLAALWTEKATFNVGKVFNHVYEECEPSVFLESDSENTMSPRKNEVFSRVARDITNTYILPGFEATVVIVTTWESTRPKGCPKSFTNTFQAVIVSGHTPLTDTNYWEVEEQTYVIFIYKEGNGICKPGQPFEVGITSSNDVYTFEVDKDYPELSEVKGNTGNKGMVAFKVGSDLSASIMCQRYVCKHADLISNHYFQSEIEELYKCPCSLSKLGLQWQLLKDEGNKKCYAISAVAKSRLLVHNQRNRICCYSWKTPKSESWEDWKQSWLDSTFIPTGHNLISDPWTWSATPTNPRVYQDAQENIEARSLCCDKSSLKLCKRFLTIFGNSECTIHPTYVPASALGDPAVTTLDNHTYEMNGCGEYTMIEAESLNFILQARTGRVDFNGTASTGTVFTAFAIRDGDYSTFQVQLSTTNTSMDIMSDGWDLTNKFYNDETFSWSTTSISLVRSNENDRITVSASFPSGVSIKVHLGFNSLEIDVEADTSLWNKTRGLLGTFNGDPSDDFLLPNGTTLPSTITERQILEEFAEAYLVTPSTSAFIYNKGESTTDFQCPGFVPIFADEYTQDLTEAYAVCGTDSPACIYDYIATGNAAFARNTKLGEEIIDQTRQRLNKIPPTIRLVTHFDDTDSLLVYEGKTNIAIFEAKDDNNNSAICKLSKDITSVTLSENGTLTYTPDLYSPIYLNVQAEDSTGAHSSVLTIDIIVCPLCNYNGVCNTNSVASSFLEGHFQILECDCLPAYSGVYCEFEVDACETFPCSVGQTCTDLTADQQGNNTIGYICGPCPTGSTDVNGTCEDINECLDSTICDQNCIDTYRSYRCSCRPGFRLDSENKRTCNDIDECAVGTSNCEQICINSPGNYTCACRNGYTLNNDYATCTIDPINSGICQQCEQVCTVSNGQVNCECNLGYKIDDTDATKCVDIDECRDKSNQPCSQICTNTEGKYECSCNAGYKLDIDLVSCVECDIYHYGDNCSSTCNCHGRGNCDSVVGCVCDEHW</sequence>
<dbReference type="PROSITE" id="PS01180">
    <property type="entry name" value="CUB"/>
    <property type="match status" value="2"/>
</dbReference>
<dbReference type="InterPro" id="IPR056619">
    <property type="entry name" value="C8-3_MUC4"/>
</dbReference>
<dbReference type="InterPro" id="IPR001846">
    <property type="entry name" value="VWF_type-D"/>
</dbReference>
<feature type="disulfide bond" evidence="9">
    <location>
        <begin position="1274"/>
        <end position="1284"/>
    </location>
</feature>
<protein>
    <recommendedName>
        <fullName evidence="14">Cubilin</fullName>
    </recommendedName>
</protein>
<evidence type="ECO:0000256" key="1">
    <source>
        <dbReference type="ARBA" id="ARBA00004370"/>
    </source>
</evidence>
<keyword evidence="5" id="KW-0677">Repeat</keyword>
<feature type="domain" description="VWFD" evidence="12">
    <location>
        <begin position="812"/>
        <end position="1013"/>
    </location>
</feature>
<dbReference type="PROSITE" id="PS00022">
    <property type="entry name" value="EGF_1"/>
    <property type="match status" value="1"/>
</dbReference>
<keyword evidence="7" id="KW-0472">Membrane</keyword>
<dbReference type="PROSITE" id="PS01186">
    <property type="entry name" value="EGF_2"/>
    <property type="match status" value="2"/>
</dbReference>
<evidence type="ECO:0008006" key="14">
    <source>
        <dbReference type="Google" id="ProtNLM"/>
    </source>
</evidence>
<keyword evidence="3" id="KW-0812">Transmembrane</keyword>
<evidence type="ECO:0000259" key="11">
    <source>
        <dbReference type="PROSITE" id="PS50026"/>
    </source>
</evidence>
<dbReference type="SUPFAM" id="SSF57196">
    <property type="entry name" value="EGF/Laminin"/>
    <property type="match status" value="3"/>
</dbReference>
<dbReference type="PROSITE" id="PS00010">
    <property type="entry name" value="ASX_HYDROXYL"/>
    <property type="match status" value="5"/>
</dbReference>
<dbReference type="Pfam" id="PF00094">
    <property type="entry name" value="VWD"/>
    <property type="match status" value="1"/>
</dbReference>
<evidence type="ECO:0000256" key="6">
    <source>
        <dbReference type="ARBA" id="ARBA00022989"/>
    </source>
</evidence>
<dbReference type="FunFam" id="2.60.120.290:FF:000005">
    <property type="entry name" value="Procollagen C-endopeptidase enhancer 1"/>
    <property type="match status" value="1"/>
</dbReference>
<dbReference type="InterPro" id="IPR000152">
    <property type="entry name" value="EGF-type_Asp/Asn_hydroxyl_site"/>
</dbReference>
<dbReference type="PROSITE" id="PS50026">
    <property type="entry name" value="EGF_3"/>
    <property type="match status" value="4"/>
</dbReference>
<reference evidence="13" key="1">
    <citation type="submission" date="2014-12" db="EMBL/GenBank/DDBJ databases">
        <title>Insight into the proteome of Arion vulgaris.</title>
        <authorList>
            <person name="Aradska J."/>
            <person name="Bulat T."/>
            <person name="Smidak R."/>
            <person name="Sarate P."/>
            <person name="Gangsoo J."/>
            <person name="Sialana F."/>
            <person name="Bilban M."/>
            <person name="Lubec G."/>
        </authorList>
    </citation>
    <scope>NUCLEOTIDE SEQUENCE</scope>
    <source>
        <tissue evidence="13">Skin</tissue>
    </source>
</reference>
<keyword evidence="4" id="KW-0732">Signal</keyword>
<dbReference type="InterPro" id="IPR000742">
    <property type="entry name" value="EGF"/>
</dbReference>
<dbReference type="SUPFAM" id="SSF57184">
    <property type="entry name" value="Growth factor receptor domain"/>
    <property type="match status" value="2"/>
</dbReference>
<feature type="domain" description="EGF-like" evidence="11">
    <location>
        <begin position="112"/>
        <end position="151"/>
    </location>
</feature>
<evidence type="ECO:0000256" key="3">
    <source>
        <dbReference type="ARBA" id="ARBA00022692"/>
    </source>
</evidence>
<dbReference type="SUPFAM" id="SSF49854">
    <property type="entry name" value="Spermadhesin, CUB domain"/>
    <property type="match status" value="2"/>
</dbReference>
<dbReference type="Pfam" id="PF00431">
    <property type="entry name" value="CUB"/>
    <property type="match status" value="2"/>
</dbReference>
<feature type="non-terminal residue" evidence="13">
    <location>
        <position position="1470"/>
    </location>
</feature>
<feature type="domain" description="EGF-like" evidence="11">
    <location>
        <begin position="314"/>
        <end position="351"/>
    </location>
</feature>
<dbReference type="Pfam" id="PF06119">
    <property type="entry name" value="NIDO"/>
    <property type="match status" value="1"/>
</dbReference>
<feature type="domain" description="EGF-like" evidence="11">
    <location>
        <begin position="1270"/>
        <end position="1310"/>
    </location>
</feature>
<feature type="domain" description="EGF-like" evidence="11">
    <location>
        <begin position="1311"/>
        <end position="1351"/>
    </location>
</feature>
<gene>
    <name evidence="13" type="primary">ORF210124</name>
</gene>
<dbReference type="CDD" id="cd00041">
    <property type="entry name" value="CUB"/>
    <property type="match status" value="2"/>
</dbReference>
<dbReference type="InterPro" id="IPR026823">
    <property type="entry name" value="cEGF"/>
</dbReference>
<accession>A0A0B7BSU1</accession>
<dbReference type="Pfam" id="PF07645">
    <property type="entry name" value="EGF_CA"/>
    <property type="match status" value="3"/>
</dbReference>
<dbReference type="SMART" id="SM00216">
    <property type="entry name" value="VWD"/>
    <property type="match status" value="1"/>
</dbReference>
<organism evidence="13">
    <name type="scientific">Arion vulgaris</name>
    <dbReference type="NCBI Taxonomy" id="1028688"/>
    <lineage>
        <taxon>Eukaryota</taxon>
        <taxon>Metazoa</taxon>
        <taxon>Spiralia</taxon>
        <taxon>Lophotrochozoa</taxon>
        <taxon>Mollusca</taxon>
        <taxon>Gastropoda</taxon>
        <taxon>Heterobranchia</taxon>
        <taxon>Euthyneura</taxon>
        <taxon>Panpulmonata</taxon>
        <taxon>Eupulmonata</taxon>
        <taxon>Stylommatophora</taxon>
        <taxon>Helicina</taxon>
        <taxon>Arionoidea</taxon>
        <taxon>Arionidae</taxon>
        <taxon>Arion</taxon>
    </lineage>
</organism>
<feature type="domain" description="CUB" evidence="10">
    <location>
        <begin position="1"/>
        <end position="79"/>
    </location>
</feature>
<dbReference type="FunFam" id="2.10.25.10:FF:000038">
    <property type="entry name" value="Fibrillin 2"/>
    <property type="match status" value="1"/>
</dbReference>
<comment type="caution">
    <text evidence="9">Lacks conserved residue(s) required for the propagation of feature annotation.</text>
</comment>
<dbReference type="Pfam" id="PF12662">
    <property type="entry name" value="cEGF"/>
    <property type="match status" value="1"/>
</dbReference>
<dbReference type="SMART" id="SM00179">
    <property type="entry name" value="EGF_CA"/>
    <property type="match status" value="6"/>
</dbReference>
<proteinExistence type="predicted"/>
<evidence type="ECO:0000313" key="13">
    <source>
        <dbReference type="EMBL" id="CEK96048.1"/>
    </source>
</evidence>
<feature type="domain" description="CUB" evidence="10">
    <location>
        <begin position="150"/>
        <end position="267"/>
    </location>
</feature>